<dbReference type="EMBL" id="BMAC01000203">
    <property type="protein sequence ID" value="GFP89905.1"/>
    <property type="molecule type" value="Genomic_DNA"/>
</dbReference>
<organism evidence="3 4">
    <name type="scientific">Phtheirospermum japonicum</name>
    <dbReference type="NCBI Taxonomy" id="374723"/>
    <lineage>
        <taxon>Eukaryota</taxon>
        <taxon>Viridiplantae</taxon>
        <taxon>Streptophyta</taxon>
        <taxon>Embryophyta</taxon>
        <taxon>Tracheophyta</taxon>
        <taxon>Spermatophyta</taxon>
        <taxon>Magnoliopsida</taxon>
        <taxon>eudicotyledons</taxon>
        <taxon>Gunneridae</taxon>
        <taxon>Pentapetalae</taxon>
        <taxon>asterids</taxon>
        <taxon>lamiids</taxon>
        <taxon>Lamiales</taxon>
        <taxon>Orobanchaceae</taxon>
        <taxon>Orobanchaceae incertae sedis</taxon>
        <taxon>Phtheirospermum</taxon>
    </lineage>
</organism>
<keyword evidence="4" id="KW-1185">Reference proteome</keyword>
<reference evidence="3" key="1">
    <citation type="submission" date="2020-07" db="EMBL/GenBank/DDBJ databases">
        <title>Ethylene signaling mediates host invasion by parasitic plants.</title>
        <authorList>
            <person name="Yoshida S."/>
        </authorList>
    </citation>
    <scope>NUCLEOTIDE SEQUENCE</scope>
    <source>
        <strain evidence="3">Okayama</strain>
    </source>
</reference>
<gene>
    <name evidence="3" type="ORF">PHJA_001134300</name>
</gene>
<feature type="region of interest" description="Disordered" evidence="1">
    <location>
        <begin position="634"/>
        <end position="656"/>
    </location>
</feature>
<sequence length="744" mass="83543">MVVKIMRWRPWPPLISRKYEVKLAVKRLECGDWVPEGAEKDNGALAVEIRWKGPKISLGSFRRTVKRNCTREETAKRVGDGDDGQNGGVLVVEWDEEFQSVCGLSGYKDNVFHPWEINFTVLHGQNQGAKNKISVVGTLNLAEYASKSEEQVTEVKIPLTVPNVAVEQRPTLSISLSLLELIAAQDPSEVVQNTIVPLPSPPLASGEQALSPEKDEVSALKASLRKVKIFTEYVSARRAKKACLEEEDEGSEGRRSAKSDGEYGYPFDSDSLEEFDEGGESDEGKEISTVRKSFSYGTLAFANYAGVSFYSNARINNEDEDWVYYSNRRRSDVGCVQGEEMGPAVVEQPLVLNSKRSILPWKKRKLSFRSPKAKGEPLLKKAYGEEGGDDIDFDRRQLSSDESGSFGMLKTDEESNANCQSVSEFGDDCFAVGTWEQKEITSRDGHMKIQTQVFFASIDQRSERAAGESACTALVAVIADWLQNNRNLMPIKSQFDSLIRDGSLEWRNLCENETFRDRFPDKHFDLETVIQAKIRSLYVVPGKSFVGFFHPEGMDEGNFDFLHGAMSFDSIWDEIASSGSSGIFIVSWNDHFFVLKVETDAYYIIDTLGERLHEGCDQAYILKFNRDTVIHKLPGGDQPLEEEKPVSEAMGSKEEQCEETMKEEQVEEEVICRGKESCKEYIKSFLAAIPIRELQTDIKKGLKMSAPIHHRLQIEFHFTQPAVGEEMAKMPPEVVEDVAMDACS</sequence>
<dbReference type="PROSITE" id="PS51840">
    <property type="entry name" value="C2_NT"/>
    <property type="match status" value="1"/>
</dbReference>
<feature type="region of interest" description="Disordered" evidence="1">
    <location>
        <begin position="241"/>
        <end position="286"/>
    </location>
</feature>
<dbReference type="OrthoDB" id="733571at2759"/>
<proteinExistence type="predicted"/>
<protein>
    <recommendedName>
        <fullName evidence="2">C2 NT-type domain-containing protein</fullName>
    </recommendedName>
</protein>
<evidence type="ECO:0000313" key="4">
    <source>
        <dbReference type="Proteomes" id="UP000653305"/>
    </source>
</evidence>
<feature type="compositionally biased region" description="Basic and acidic residues" evidence="1">
    <location>
        <begin position="251"/>
        <end position="261"/>
    </location>
</feature>
<evidence type="ECO:0000256" key="1">
    <source>
        <dbReference type="SAM" id="MobiDB-lite"/>
    </source>
</evidence>
<name>A0A830C3G1_9LAMI</name>
<dbReference type="PANTHER" id="PTHR31182:SF15">
    <property type="entry name" value="F26K24.5 PROTEIN"/>
    <property type="match status" value="1"/>
</dbReference>
<feature type="compositionally biased region" description="Basic and acidic residues" evidence="1">
    <location>
        <begin position="641"/>
        <end position="656"/>
    </location>
</feature>
<dbReference type="AlphaFoldDB" id="A0A830C3G1"/>
<evidence type="ECO:0000313" key="3">
    <source>
        <dbReference type="EMBL" id="GFP89905.1"/>
    </source>
</evidence>
<evidence type="ECO:0000259" key="2">
    <source>
        <dbReference type="PROSITE" id="PS51840"/>
    </source>
</evidence>
<feature type="compositionally biased region" description="Acidic residues" evidence="1">
    <location>
        <begin position="270"/>
        <end position="281"/>
    </location>
</feature>
<accession>A0A830C3G1</accession>
<feature type="domain" description="C2 NT-type" evidence="2">
    <location>
        <begin position="9"/>
        <end position="180"/>
    </location>
</feature>
<dbReference type="Proteomes" id="UP000653305">
    <property type="component" value="Unassembled WGS sequence"/>
</dbReference>
<dbReference type="InterPro" id="IPR019448">
    <property type="entry name" value="NT-C2"/>
</dbReference>
<comment type="caution">
    <text evidence="3">The sequence shown here is derived from an EMBL/GenBank/DDBJ whole genome shotgun (WGS) entry which is preliminary data.</text>
</comment>
<dbReference type="PANTHER" id="PTHR31182">
    <property type="entry name" value="C2 NT-TYPE DOMAIN-CONTAINING PROTEIN"/>
    <property type="match status" value="1"/>
</dbReference>
<dbReference type="Pfam" id="PF10358">
    <property type="entry name" value="NT-C2"/>
    <property type="match status" value="1"/>
</dbReference>